<evidence type="ECO:0000259" key="7">
    <source>
        <dbReference type="Pfam" id="PF02631"/>
    </source>
</evidence>
<evidence type="ECO:0000256" key="2">
    <source>
        <dbReference type="ARBA" id="ARBA00009695"/>
    </source>
</evidence>
<dbReference type="Proteomes" id="UP000309133">
    <property type="component" value="Unassembled WGS sequence"/>
</dbReference>
<evidence type="ECO:0000256" key="6">
    <source>
        <dbReference type="SAM" id="MobiDB-lite"/>
    </source>
</evidence>
<dbReference type="GO" id="GO:0006282">
    <property type="term" value="P:regulation of DNA repair"/>
    <property type="evidence" value="ECO:0007669"/>
    <property type="project" value="UniProtKB-UniRule"/>
</dbReference>
<evidence type="ECO:0000313" key="9">
    <source>
        <dbReference type="EMBL" id="THG32286.1"/>
    </source>
</evidence>
<gene>
    <name evidence="5" type="primary">recX</name>
    <name evidence="9" type="ORF">E6C64_04475</name>
</gene>
<feature type="domain" description="RecX second three-helical" evidence="7">
    <location>
        <begin position="155"/>
        <end position="196"/>
    </location>
</feature>
<evidence type="ECO:0000256" key="1">
    <source>
        <dbReference type="ARBA" id="ARBA00004496"/>
    </source>
</evidence>
<reference evidence="9 10" key="1">
    <citation type="submission" date="2019-04" db="EMBL/GenBank/DDBJ databases">
        <authorList>
            <person name="Jiang L."/>
        </authorList>
    </citation>
    <scope>NUCLEOTIDE SEQUENCE [LARGE SCALE GENOMIC DNA]</scope>
    <source>
        <strain evidence="9 10">YIM 131853</strain>
    </source>
</reference>
<proteinExistence type="inferred from homology"/>
<sequence length="257" mass="28120">MSEGQELAPVIPLFGTRSAEPEDGGELPAAPDGVPVRPRLTVVAPVPADTSSDHVEPADPMSAIARMSRTMFSSNDSDPDADPDAGSVREADVDDEADETSSSRPTKDIRVVSQSALARRGLSVKELSDKLTTTGYPEDDVLAEIDRLSDLHYLDDRRLAEEVVRVESERKGKGRSAVMTELRRRGIAAEDYLEALDVLERDSERERATEIAEKRIRQLSGYDDATVRRRLHSFLSRRGFGGDTVGAAVDAAMHPHR</sequence>
<dbReference type="PANTHER" id="PTHR33602">
    <property type="entry name" value="REGULATORY PROTEIN RECX FAMILY PROTEIN"/>
    <property type="match status" value="1"/>
</dbReference>
<dbReference type="InterPro" id="IPR036388">
    <property type="entry name" value="WH-like_DNA-bd_sf"/>
</dbReference>
<dbReference type="PANTHER" id="PTHR33602:SF1">
    <property type="entry name" value="REGULATORY PROTEIN RECX FAMILY PROTEIN"/>
    <property type="match status" value="1"/>
</dbReference>
<evidence type="ECO:0000256" key="3">
    <source>
        <dbReference type="ARBA" id="ARBA00018111"/>
    </source>
</evidence>
<organism evidence="9 10">
    <name type="scientific">Naasia lichenicola</name>
    <dbReference type="NCBI Taxonomy" id="2565933"/>
    <lineage>
        <taxon>Bacteria</taxon>
        <taxon>Bacillati</taxon>
        <taxon>Actinomycetota</taxon>
        <taxon>Actinomycetes</taxon>
        <taxon>Micrococcales</taxon>
        <taxon>Microbacteriaceae</taxon>
        <taxon>Naasia</taxon>
    </lineage>
</organism>
<evidence type="ECO:0000259" key="8">
    <source>
        <dbReference type="Pfam" id="PF21981"/>
    </source>
</evidence>
<dbReference type="OrthoDB" id="5244465at2"/>
<evidence type="ECO:0000256" key="4">
    <source>
        <dbReference type="ARBA" id="ARBA00022490"/>
    </source>
</evidence>
<protein>
    <recommendedName>
        <fullName evidence="3 5">Regulatory protein RecX</fullName>
    </recommendedName>
</protein>
<comment type="similarity">
    <text evidence="2 5">Belongs to the RecX family.</text>
</comment>
<evidence type="ECO:0000313" key="10">
    <source>
        <dbReference type="Proteomes" id="UP000309133"/>
    </source>
</evidence>
<dbReference type="GO" id="GO:0005737">
    <property type="term" value="C:cytoplasm"/>
    <property type="evidence" value="ECO:0007669"/>
    <property type="project" value="UniProtKB-SubCell"/>
</dbReference>
<comment type="subcellular location">
    <subcellularLocation>
        <location evidence="1 5">Cytoplasm</location>
    </subcellularLocation>
</comment>
<dbReference type="InterPro" id="IPR003783">
    <property type="entry name" value="Regulatory_RecX"/>
</dbReference>
<dbReference type="InterPro" id="IPR053925">
    <property type="entry name" value="RecX_HTH_3rd"/>
</dbReference>
<dbReference type="RefSeq" id="WP_136426451.1">
    <property type="nucleotide sequence ID" value="NZ_SSSM01000002.1"/>
</dbReference>
<feature type="region of interest" description="Disordered" evidence="6">
    <location>
        <begin position="1"/>
        <end position="112"/>
    </location>
</feature>
<feature type="domain" description="RecX third three-helical" evidence="8">
    <location>
        <begin position="204"/>
        <end position="248"/>
    </location>
</feature>
<keyword evidence="4 5" id="KW-0963">Cytoplasm</keyword>
<dbReference type="AlphaFoldDB" id="A0A4S4FS44"/>
<keyword evidence="10" id="KW-1185">Reference proteome</keyword>
<accession>A0A4S4FS44</accession>
<dbReference type="Pfam" id="PF02631">
    <property type="entry name" value="RecX_HTH2"/>
    <property type="match status" value="1"/>
</dbReference>
<name>A0A4S4FS44_9MICO</name>
<dbReference type="Pfam" id="PF21981">
    <property type="entry name" value="RecX_HTH3"/>
    <property type="match status" value="1"/>
</dbReference>
<comment type="caution">
    <text evidence="9">The sequence shown here is derived from an EMBL/GenBank/DDBJ whole genome shotgun (WGS) entry which is preliminary data.</text>
</comment>
<dbReference type="InterPro" id="IPR053924">
    <property type="entry name" value="RecX_HTH_2nd"/>
</dbReference>
<dbReference type="EMBL" id="SSSM01000002">
    <property type="protein sequence ID" value="THG32286.1"/>
    <property type="molecule type" value="Genomic_DNA"/>
</dbReference>
<dbReference type="Gene3D" id="1.10.10.10">
    <property type="entry name" value="Winged helix-like DNA-binding domain superfamily/Winged helix DNA-binding domain"/>
    <property type="match status" value="2"/>
</dbReference>
<evidence type="ECO:0000256" key="5">
    <source>
        <dbReference type="HAMAP-Rule" id="MF_01114"/>
    </source>
</evidence>
<dbReference type="HAMAP" id="MF_01114">
    <property type="entry name" value="RecX"/>
    <property type="match status" value="1"/>
</dbReference>
<comment type="function">
    <text evidence="5">Modulates RecA activity.</text>
</comment>